<name>A0ABD1ZXG0_VESSQ</name>
<reference evidence="1 2" key="1">
    <citation type="journal article" date="2024" name="Ann. Entomol. Soc. Am.">
        <title>Genomic analyses of the southern and eastern yellowjacket wasps (Hymenoptera: Vespidae) reveal evolutionary signatures of social life.</title>
        <authorList>
            <person name="Catto M.A."/>
            <person name="Caine P.B."/>
            <person name="Orr S.E."/>
            <person name="Hunt B.G."/>
            <person name="Goodisman M.A.D."/>
        </authorList>
    </citation>
    <scope>NUCLEOTIDE SEQUENCE [LARGE SCALE GENOMIC DNA]</scope>
    <source>
        <strain evidence="1">233</strain>
        <tissue evidence="1">Head and thorax</tissue>
    </source>
</reference>
<organism evidence="1 2">
    <name type="scientific">Vespula squamosa</name>
    <name type="common">Southern yellow jacket</name>
    <name type="synonym">Wasp</name>
    <dbReference type="NCBI Taxonomy" id="30214"/>
    <lineage>
        <taxon>Eukaryota</taxon>
        <taxon>Metazoa</taxon>
        <taxon>Ecdysozoa</taxon>
        <taxon>Arthropoda</taxon>
        <taxon>Hexapoda</taxon>
        <taxon>Insecta</taxon>
        <taxon>Pterygota</taxon>
        <taxon>Neoptera</taxon>
        <taxon>Endopterygota</taxon>
        <taxon>Hymenoptera</taxon>
        <taxon>Apocrita</taxon>
        <taxon>Aculeata</taxon>
        <taxon>Vespoidea</taxon>
        <taxon>Vespidae</taxon>
        <taxon>Vespinae</taxon>
        <taxon>Vespula</taxon>
    </lineage>
</organism>
<sequence>HSSAYSGWKIRDKFTACKQQQLQQRPCRRYSDEKYDEMGSVNFKFDDPTALVQISVPSAFVFRSRSAMVRGVVMTNYGKPFSVVLQVVPYYPIMFLPQVLRGSRCLA</sequence>
<keyword evidence="2" id="KW-1185">Reference proteome</keyword>
<dbReference type="AlphaFoldDB" id="A0ABD1ZXG0"/>
<protein>
    <submittedName>
        <fullName evidence="1">Uncharacterized protein</fullName>
    </submittedName>
</protein>
<feature type="non-terminal residue" evidence="1">
    <location>
        <position position="1"/>
    </location>
</feature>
<accession>A0ABD1ZXG0</accession>
<comment type="caution">
    <text evidence="1">The sequence shown here is derived from an EMBL/GenBank/DDBJ whole genome shotgun (WGS) entry which is preliminary data.</text>
</comment>
<evidence type="ECO:0000313" key="1">
    <source>
        <dbReference type="EMBL" id="KAL2713059.1"/>
    </source>
</evidence>
<dbReference type="Proteomes" id="UP001607302">
    <property type="component" value="Unassembled WGS sequence"/>
</dbReference>
<dbReference type="EMBL" id="JAUDFV010000161">
    <property type="protein sequence ID" value="KAL2713059.1"/>
    <property type="molecule type" value="Genomic_DNA"/>
</dbReference>
<feature type="non-terminal residue" evidence="1">
    <location>
        <position position="107"/>
    </location>
</feature>
<proteinExistence type="predicted"/>
<evidence type="ECO:0000313" key="2">
    <source>
        <dbReference type="Proteomes" id="UP001607302"/>
    </source>
</evidence>
<gene>
    <name evidence="1" type="ORF">V1478_017252</name>
</gene>